<sequence length="157" mass="18105">MIYLELFKQEDFIKLNYALDEDQLQYTSTVEKALQRIKDRSDLKEFPVTVFENQEPAGFFVLDFGNDKLDLTDNESSVLLRSLSINPDFQGKGIGKAAMQIVDEFVRQNFTDCDEIVLAVNQRNVPAYHIYLKTGYLYDGKTRIGRSGPQYLMSKKI</sequence>
<keyword evidence="2" id="KW-0808">Transferase</keyword>
<dbReference type="GO" id="GO:0016747">
    <property type="term" value="F:acyltransferase activity, transferring groups other than amino-acyl groups"/>
    <property type="evidence" value="ECO:0007669"/>
    <property type="project" value="InterPro"/>
</dbReference>
<dbReference type="InterPro" id="IPR000182">
    <property type="entry name" value="GNAT_dom"/>
</dbReference>
<gene>
    <name evidence="2" type="ORF">ACM46_21225</name>
</gene>
<dbReference type="PROSITE" id="PS51186">
    <property type="entry name" value="GNAT"/>
    <property type="match status" value="1"/>
</dbReference>
<organism evidence="2 3">
    <name type="scientific">Chryseobacterium angstadtii</name>
    <dbReference type="NCBI Taxonomy" id="558151"/>
    <lineage>
        <taxon>Bacteria</taxon>
        <taxon>Pseudomonadati</taxon>
        <taxon>Bacteroidota</taxon>
        <taxon>Flavobacteriia</taxon>
        <taxon>Flavobacteriales</taxon>
        <taxon>Weeksellaceae</taxon>
        <taxon>Chryseobacterium group</taxon>
        <taxon>Chryseobacterium</taxon>
    </lineage>
</organism>
<dbReference type="RefSeq" id="WP_048508689.1">
    <property type="nucleotide sequence ID" value="NZ_LFND01000008.1"/>
</dbReference>
<protein>
    <submittedName>
        <fullName evidence="2">GNAT family acetyltransferase</fullName>
    </submittedName>
</protein>
<evidence type="ECO:0000313" key="3">
    <source>
        <dbReference type="Proteomes" id="UP000036261"/>
    </source>
</evidence>
<dbReference type="STRING" id="558151.ACM46_21225"/>
<dbReference type="InterPro" id="IPR016181">
    <property type="entry name" value="Acyl_CoA_acyltransferase"/>
</dbReference>
<dbReference type="Pfam" id="PF00583">
    <property type="entry name" value="Acetyltransf_1"/>
    <property type="match status" value="1"/>
</dbReference>
<feature type="domain" description="N-acetyltransferase" evidence="1">
    <location>
        <begin position="1"/>
        <end position="157"/>
    </location>
</feature>
<dbReference type="SUPFAM" id="SSF55729">
    <property type="entry name" value="Acyl-CoA N-acyltransferases (Nat)"/>
    <property type="match status" value="1"/>
</dbReference>
<dbReference type="CDD" id="cd04301">
    <property type="entry name" value="NAT_SF"/>
    <property type="match status" value="1"/>
</dbReference>
<dbReference type="Gene3D" id="3.40.630.30">
    <property type="match status" value="1"/>
</dbReference>
<comment type="caution">
    <text evidence="2">The sequence shown here is derived from an EMBL/GenBank/DDBJ whole genome shotgun (WGS) entry which is preliminary data.</text>
</comment>
<evidence type="ECO:0000313" key="2">
    <source>
        <dbReference type="EMBL" id="KMQ58571.1"/>
    </source>
</evidence>
<dbReference type="AlphaFoldDB" id="A0A0J7HYJ1"/>
<evidence type="ECO:0000259" key="1">
    <source>
        <dbReference type="PROSITE" id="PS51186"/>
    </source>
</evidence>
<name>A0A0J7HYJ1_9FLAO</name>
<proteinExistence type="predicted"/>
<accession>A0A0J7HYJ1</accession>
<dbReference type="EMBL" id="LFND01000008">
    <property type="protein sequence ID" value="KMQ58571.1"/>
    <property type="molecule type" value="Genomic_DNA"/>
</dbReference>
<dbReference type="Proteomes" id="UP000036261">
    <property type="component" value="Unassembled WGS sequence"/>
</dbReference>
<keyword evidence="3" id="KW-1185">Reference proteome</keyword>
<dbReference type="OrthoDB" id="66776at2"/>
<dbReference type="PATRIC" id="fig|558151.6.peg.4455"/>
<reference evidence="2 3" key="1">
    <citation type="journal article" date="2013" name="Int. J. Syst. Evol. Microbiol.">
        <title>Chryseobacterium angstadtii sp. nov., isolated from a newt tank.</title>
        <authorList>
            <person name="Kirk K.E."/>
            <person name="Hoffman J.A."/>
            <person name="Smith K.A."/>
            <person name="Strahan B.L."/>
            <person name="Failor K.C."/>
            <person name="Krebs J.E."/>
            <person name="Gale A.N."/>
            <person name="Do T.D."/>
            <person name="Sontag T.C."/>
            <person name="Batties A.M."/>
            <person name="Mistiszyn K."/>
            <person name="Newman J.D."/>
        </authorList>
    </citation>
    <scope>NUCLEOTIDE SEQUENCE [LARGE SCALE GENOMIC DNA]</scope>
    <source>
        <strain evidence="2 3">KM</strain>
    </source>
</reference>